<sequence>MWEFEHTVTTTAKAETIWKLYSDITSWVEWDKGIEYASLDGAFAAGTRGILQPEGQERLAFELTEVEPLRGFSDVTDIPDAGIRIRFVHRLQQAAEGTSVTHHVTITGPNAHQIGAGMAQGIPHTIEGLVALALEKERQYAG</sequence>
<evidence type="ECO:0000313" key="1">
    <source>
        <dbReference type="EMBL" id="MEQ4482299.1"/>
    </source>
</evidence>
<dbReference type="SUPFAM" id="SSF55961">
    <property type="entry name" value="Bet v1-like"/>
    <property type="match status" value="1"/>
</dbReference>
<name>A0ABV1KQD5_9BACL</name>
<dbReference type="InterPro" id="IPR023393">
    <property type="entry name" value="START-like_dom_sf"/>
</dbReference>
<reference evidence="1 2" key="1">
    <citation type="journal article" date="2023" name="Genome Announc.">
        <title>Pan-Genome Analyses of the Genus Cohnella and Proposal of the Novel Species Cohnella silvisoli sp. nov., Isolated from Forest Soil.</title>
        <authorList>
            <person name="Wang C."/>
            <person name="Mao L."/>
            <person name="Bao G."/>
            <person name="Zhu H."/>
        </authorList>
    </citation>
    <scope>NUCLEOTIDE SEQUENCE [LARGE SCALE GENOMIC DNA]</scope>
    <source>
        <strain evidence="1 2">NL03-T5-1</strain>
    </source>
</reference>
<gene>
    <name evidence="1" type="ORF">QJS35_07805</name>
</gene>
<dbReference type="Proteomes" id="UP001493487">
    <property type="component" value="Unassembled WGS sequence"/>
</dbReference>
<dbReference type="RefSeq" id="WP_232185038.1">
    <property type="nucleotide sequence ID" value="NZ_JAIOAP010000004.1"/>
</dbReference>
<dbReference type="EMBL" id="JASKHM010000003">
    <property type="protein sequence ID" value="MEQ4482299.1"/>
    <property type="molecule type" value="Genomic_DNA"/>
</dbReference>
<accession>A0ABV1KQD5</accession>
<keyword evidence="2" id="KW-1185">Reference proteome</keyword>
<dbReference type="Pfam" id="PF10604">
    <property type="entry name" value="Polyketide_cyc2"/>
    <property type="match status" value="1"/>
</dbReference>
<dbReference type="InterPro" id="IPR019587">
    <property type="entry name" value="Polyketide_cyclase/dehydratase"/>
</dbReference>
<evidence type="ECO:0000313" key="2">
    <source>
        <dbReference type="Proteomes" id="UP001493487"/>
    </source>
</evidence>
<organism evidence="1 2">
    <name type="scientific">Cohnella silvisoli</name>
    <dbReference type="NCBI Taxonomy" id="2873699"/>
    <lineage>
        <taxon>Bacteria</taxon>
        <taxon>Bacillati</taxon>
        <taxon>Bacillota</taxon>
        <taxon>Bacilli</taxon>
        <taxon>Bacillales</taxon>
        <taxon>Paenibacillaceae</taxon>
        <taxon>Cohnella</taxon>
    </lineage>
</organism>
<protein>
    <submittedName>
        <fullName evidence="1">SRPBCC family protein</fullName>
    </submittedName>
</protein>
<dbReference type="Gene3D" id="3.30.530.20">
    <property type="match status" value="1"/>
</dbReference>
<comment type="caution">
    <text evidence="1">The sequence shown here is derived from an EMBL/GenBank/DDBJ whole genome shotgun (WGS) entry which is preliminary data.</text>
</comment>
<proteinExistence type="predicted"/>